<comment type="caution">
    <text evidence="1">The sequence shown here is derived from an EMBL/GenBank/DDBJ whole genome shotgun (WGS) entry which is preliminary data.</text>
</comment>
<dbReference type="EMBL" id="SNRY01000712">
    <property type="protein sequence ID" value="KAA6337292.1"/>
    <property type="molecule type" value="Genomic_DNA"/>
</dbReference>
<organism evidence="1">
    <name type="scientific">termite gut metagenome</name>
    <dbReference type="NCBI Taxonomy" id="433724"/>
    <lineage>
        <taxon>unclassified sequences</taxon>
        <taxon>metagenomes</taxon>
        <taxon>organismal metagenomes</taxon>
    </lineage>
</organism>
<reference evidence="1" key="1">
    <citation type="submission" date="2019-03" db="EMBL/GenBank/DDBJ databases">
        <title>Single cell metagenomics reveals metabolic interactions within the superorganism composed of flagellate Streblomastix strix and complex community of Bacteroidetes bacteria on its surface.</title>
        <authorList>
            <person name="Treitli S.C."/>
            <person name="Kolisko M."/>
            <person name="Husnik F."/>
            <person name="Keeling P."/>
            <person name="Hampl V."/>
        </authorList>
    </citation>
    <scope>NUCLEOTIDE SEQUENCE</scope>
    <source>
        <strain evidence="1">STM</strain>
    </source>
</reference>
<proteinExistence type="predicted"/>
<sequence>MKNLIDYFVNKNIEKYLDVYKVAFTFTESLPLT</sequence>
<name>A0A5J4RV25_9ZZZZ</name>
<dbReference type="AlphaFoldDB" id="A0A5J4RV25"/>
<evidence type="ECO:0000313" key="1">
    <source>
        <dbReference type="EMBL" id="KAA6337292.1"/>
    </source>
</evidence>
<accession>A0A5J4RV25</accession>
<gene>
    <name evidence="1" type="ORF">EZS27_014607</name>
</gene>
<protein>
    <submittedName>
        <fullName evidence="1">Uncharacterized protein</fullName>
    </submittedName>
</protein>